<proteinExistence type="predicted"/>
<organism evidence="2">
    <name type="scientific">marine sediment metagenome</name>
    <dbReference type="NCBI Taxonomy" id="412755"/>
    <lineage>
        <taxon>unclassified sequences</taxon>
        <taxon>metagenomes</taxon>
        <taxon>ecological metagenomes</taxon>
    </lineage>
</organism>
<comment type="caution">
    <text evidence="2">The sequence shown here is derived from an EMBL/GenBank/DDBJ whole genome shotgun (WGS) entry which is preliminary data.</text>
</comment>
<reference evidence="2" key="1">
    <citation type="journal article" date="2015" name="Nature">
        <title>Complex archaea that bridge the gap between prokaryotes and eukaryotes.</title>
        <authorList>
            <person name="Spang A."/>
            <person name="Saw J.H."/>
            <person name="Jorgensen S.L."/>
            <person name="Zaremba-Niedzwiedzka K."/>
            <person name="Martijn J."/>
            <person name="Lind A.E."/>
            <person name="van Eijk R."/>
            <person name="Schleper C."/>
            <person name="Guy L."/>
            <person name="Ettema T.J."/>
        </authorList>
    </citation>
    <scope>NUCLEOTIDE SEQUENCE</scope>
</reference>
<gene>
    <name evidence="2" type="ORF">LCGC14_2621900</name>
</gene>
<feature type="domain" description="Immunity MXAN-0049 protein" evidence="1">
    <location>
        <begin position="43"/>
        <end position="197"/>
    </location>
</feature>
<evidence type="ECO:0000259" key="1">
    <source>
        <dbReference type="Pfam" id="PF07791"/>
    </source>
</evidence>
<dbReference type="AlphaFoldDB" id="A0A0F9A2R6"/>
<name>A0A0F9A2R6_9ZZZZ</name>
<accession>A0A0F9A2R6</accession>
<evidence type="ECO:0000313" key="2">
    <source>
        <dbReference type="EMBL" id="KKL03859.1"/>
    </source>
</evidence>
<dbReference type="EMBL" id="LAZR01044761">
    <property type="protein sequence ID" value="KKL03859.1"/>
    <property type="molecule type" value="Genomic_DNA"/>
</dbReference>
<sequence>MIEHWFDMIPDEDSRVSNPLLTSIEDLFGIDHYDLAIGKPIKSWNSDSYLQSECPEKDGDAEDVLCEHLGVPTFSARLREALANAKVATQDIQYLPVHVFQSTGEEVEGFAFANVVTRVEALDHEHCEMLDLDESTIDPLTGKPKVTGVWTAALKQNALVGHDVIRLVEFWSPVFVSERFVEVFSKGNFTGVTFHRVPVR</sequence>
<protein>
    <recommendedName>
        <fullName evidence="1">Immunity MXAN-0049 protein domain-containing protein</fullName>
    </recommendedName>
</protein>
<dbReference type="Pfam" id="PF07791">
    <property type="entry name" value="Imm11"/>
    <property type="match status" value="1"/>
</dbReference>
<dbReference type="InterPro" id="IPR012433">
    <property type="entry name" value="Imm11"/>
</dbReference>